<dbReference type="PROSITE" id="PS50056">
    <property type="entry name" value="TYR_PHOSPHATASE_2"/>
    <property type="match status" value="1"/>
</dbReference>
<comment type="similarity">
    <text evidence="1">Belongs to the protein-tyrosine phosphatase family. Non-receptor class dual specificity subfamily.</text>
</comment>
<dbReference type="CDD" id="cd14498">
    <property type="entry name" value="DSP"/>
    <property type="match status" value="1"/>
</dbReference>
<dbReference type="Gene3D" id="3.90.190.10">
    <property type="entry name" value="Protein tyrosine phosphatase superfamily"/>
    <property type="match status" value="1"/>
</dbReference>
<dbReference type="SMART" id="SM00195">
    <property type="entry name" value="DSPc"/>
    <property type="match status" value="1"/>
</dbReference>
<dbReference type="InterPro" id="IPR029021">
    <property type="entry name" value="Prot-tyrosine_phosphatase-like"/>
</dbReference>
<evidence type="ECO:0000256" key="1">
    <source>
        <dbReference type="ARBA" id="ARBA00008601"/>
    </source>
</evidence>
<evidence type="ECO:0000313" key="6">
    <source>
        <dbReference type="EMBL" id="KAL3806132.1"/>
    </source>
</evidence>
<keyword evidence="3" id="KW-0378">Hydrolase</keyword>
<reference evidence="6 7" key="1">
    <citation type="submission" date="2024-10" db="EMBL/GenBank/DDBJ databases">
        <title>Updated reference genomes for cyclostephanoid diatoms.</title>
        <authorList>
            <person name="Roberts W.R."/>
            <person name="Alverson A.J."/>
        </authorList>
    </citation>
    <scope>NUCLEOTIDE SEQUENCE [LARGE SCALE GENOMIC DNA]</scope>
    <source>
        <strain evidence="6 7">AJA228-03</strain>
    </source>
</reference>
<keyword evidence="4" id="KW-0904">Protein phosphatase</keyword>
<accession>A0ABD3R1K6</accession>
<dbReference type="SUPFAM" id="SSF52799">
    <property type="entry name" value="(Phosphotyrosine protein) phosphatases II"/>
    <property type="match status" value="1"/>
</dbReference>
<evidence type="ECO:0000256" key="4">
    <source>
        <dbReference type="ARBA" id="ARBA00022912"/>
    </source>
</evidence>
<evidence type="ECO:0000313" key="7">
    <source>
        <dbReference type="Proteomes" id="UP001530377"/>
    </source>
</evidence>
<dbReference type="PANTHER" id="PTHR10159">
    <property type="entry name" value="DUAL SPECIFICITY PROTEIN PHOSPHATASE"/>
    <property type="match status" value="1"/>
</dbReference>
<organism evidence="6 7">
    <name type="scientific">Cyclostephanos tholiformis</name>
    <dbReference type="NCBI Taxonomy" id="382380"/>
    <lineage>
        <taxon>Eukaryota</taxon>
        <taxon>Sar</taxon>
        <taxon>Stramenopiles</taxon>
        <taxon>Ochrophyta</taxon>
        <taxon>Bacillariophyta</taxon>
        <taxon>Coscinodiscophyceae</taxon>
        <taxon>Thalassiosirophycidae</taxon>
        <taxon>Stephanodiscales</taxon>
        <taxon>Stephanodiscaceae</taxon>
        <taxon>Cyclostephanos</taxon>
    </lineage>
</organism>
<protein>
    <recommendedName>
        <fullName evidence="2">protein-tyrosine-phosphatase</fullName>
        <ecNumber evidence="2">3.1.3.48</ecNumber>
    </recommendedName>
</protein>
<feature type="domain" description="Tyrosine specific protein phosphatases" evidence="5">
    <location>
        <begin position="249"/>
        <end position="307"/>
    </location>
</feature>
<dbReference type="AlphaFoldDB" id="A0ABD3R1K6"/>
<keyword evidence="7" id="KW-1185">Reference proteome</keyword>
<proteinExistence type="inferred from homology"/>
<dbReference type="PANTHER" id="PTHR10159:SF529">
    <property type="entry name" value="TYROSINE-PROTEIN PHOSPHATASE DOMAIN-CONTAINING PROTEIN"/>
    <property type="match status" value="1"/>
</dbReference>
<evidence type="ECO:0000256" key="3">
    <source>
        <dbReference type="ARBA" id="ARBA00022801"/>
    </source>
</evidence>
<dbReference type="Pfam" id="PF00782">
    <property type="entry name" value="DSPc"/>
    <property type="match status" value="1"/>
</dbReference>
<dbReference type="EMBL" id="JALLPB020000885">
    <property type="protein sequence ID" value="KAL3806132.1"/>
    <property type="molecule type" value="Genomic_DNA"/>
</dbReference>
<dbReference type="InterPro" id="IPR000387">
    <property type="entry name" value="Tyr_Pase_dom"/>
</dbReference>
<dbReference type="InterPro" id="IPR020422">
    <property type="entry name" value="TYR_PHOSPHATASE_DUAL_dom"/>
</dbReference>
<evidence type="ECO:0000259" key="5">
    <source>
        <dbReference type="PROSITE" id="PS50056"/>
    </source>
</evidence>
<dbReference type="Proteomes" id="UP001530377">
    <property type="component" value="Unassembled WGS sequence"/>
</dbReference>
<dbReference type="InterPro" id="IPR000340">
    <property type="entry name" value="Dual-sp_phosphatase_cat-dom"/>
</dbReference>
<dbReference type="GO" id="GO:0004725">
    <property type="term" value="F:protein tyrosine phosphatase activity"/>
    <property type="evidence" value="ECO:0007669"/>
    <property type="project" value="UniProtKB-EC"/>
</dbReference>
<sequence length="345" mass="38449">MVSYRSPRTSPSNPDMTTSQIDVIDLTLSAMAPPDVTSICFLEIEDKMPPRMKTDAGCAIWRMTARLTVIGLLGMGTAIRTRASNAESLKIESAVSDYMSTGSIRMQRSVMESSAEPAIEAEEDGGSTDQLLLSFLSESSFAREQVTEMIIDRYTSSKIPSKSITDDLENAIEAIEFLETDGEPIQVEGHPFLFVGSVGASLNHDALRRNEITNVISWSKSAKCNAFDDIEYMCVSGIRNDHDMRDHINKLDRAVEWVESTRKSGGRVMSHCWYGKNRSVTLLVAYLMKYERMSAVEANDLIKKTRPQAAPYFGVLAEYFKLYLSSNAENSTREIKSKANEDDAR</sequence>
<evidence type="ECO:0000256" key="2">
    <source>
        <dbReference type="ARBA" id="ARBA00013064"/>
    </source>
</evidence>
<comment type="caution">
    <text evidence="6">The sequence shown here is derived from an EMBL/GenBank/DDBJ whole genome shotgun (WGS) entry which is preliminary data.</text>
</comment>
<name>A0ABD3R1K6_9STRA</name>
<gene>
    <name evidence="6" type="ORF">ACHAXA_010843</name>
</gene>
<dbReference type="EC" id="3.1.3.48" evidence="2"/>